<dbReference type="FunFam" id="3.30.1370.30:FF:000002">
    <property type="entry name" value="30S ribosomal protein S8"/>
    <property type="match status" value="1"/>
</dbReference>
<evidence type="ECO:0000313" key="11">
    <source>
        <dbReference type="Proteomes" id="UP000036771"/>
    </source>
</evidence>
<dbReference type="STRING" id="1629334.Cva_00617"/>
<keyword evidence="5 8" id="KW-0687">Ribonucleoprotein</keyword>
<dbReference type="GO" id="GO:0003735">
    <property type="term" value="F:structural constituent of ribosome"/>
    <property type="evidence" value="ECO:0007669"/>
    <property type="project" value="InterPro"/>
</dbReference>
<dbReference type="Proteomes" id="UP000036771">
    <property type="component" value="Unassembled WGS sequence"/>
</dbReference>
<evidence type="ECO:0000313" key="10">
    <source>
        <dbReference type="EMBL" id="GAO97974.1"/>
    </source>
</evidence>
<dbReference type="EMBL" id="BBVC01000021">
    <property type="protein sequence ID" value="GAO97974.1"/>
    <property type="molecule type" value="Genomic_DNA"/>
</dbReference>
<dbReference type="GO" id="GO:0019843">
    <property type="term" value="F:rRNA binding"/>
    <property type="evidence" value="ECO:0007669"/>
    <property type="project" value="UniProtKB-UniRule"/>
</dbReference>
<accession>A0A0K8MDP9</accession>
<keyword evidence="3 8" id="KW-0694">RNA-binding</keyword>
<name>A0A0K8MDP9_9PROT</name>
<evidence type="ECO:0000256" key="2">
    <source>
        <dbReference type="ARBA" id="ARBA00022730"/>
    </source>
</evidence>
<keyword evidence="2 8" id="KW-0699">rRNA-binding</keyword>
<evidence type="ECO:0000256" key="9">
    <source>
        <dbReference type="RuleBase" id="RU003660"/>
    </source>
</evidence>
<reference evidence="10 11" key="1">
    <citation type="submission" date="2015-03" db="EMBL/GenBank/DDBJ databases">
        <title>Caedibacter varicaedens, whole genome shotgun sequence.</title>
        <authorList>
            <person name="Suzuki H."/>
            <person name="Dapper A.L."/>
            <person name="Gibson A.K."/>
            <person name="Jackson C."/>
            <person name="Lee H."/>
            <person name="Pejaver V.R."/>
            <person name="Doak T."/>
            <person name="Lynch M."/>
        </authorList>
    </citation>
    <scope>NUCLEOTIDE SEQUENCE [LARGE SCALE GENOMIC DNA]</scope>
</reference>
<dbReference type="Gene3D" id="3.30.1490.10">
    <property type="match status" value="1"/>
</dbReference>
<comment type="function">
    <text evidence="8">One of the primary rRNA binding proteins, it binds directly to 16S rRNA central domain where it helps coordinate assembly of the platform of the 30S subunit.</text>
</comment>
<comment type="caution">
    <text evidence="10">The sequence shown here is derived from an EMBL/GenBank/DDBJ whole genome shotgun (WGS) entry which is preliminary data.</text>
</comment>
<protein>
    <recommendedName>
        <fullName evidence="6 8">Small ribosomal subunit protein uS8</fullName>
    </recommendedName>
</protein>
<dbReference type="PROSITE" id="PS00053">
    <property type="entry name" value="RIBOSOMAL_S8"/>
    <property type="match status" value="1"/>
</dbReference>
<proteinExistence type="inferred from homology"/>
<evidence type="ECO:0000256" key="1">
    <source>
        <dbReference type="ARBA" id="ARBA00006471"/>
    </source>
</evidence>
<dbReference type="AlphaFoldDB" id="A0A0K8MDP9"/>
<keyword evidence="11" id="KW-1185">Reference proteome</keyword>
<evidence type="ECO:0000256" key="5">
    <source>
        <dbReference type="ARBA" id="ARBA00023274"/>
    </source>
</evidence>
<dbReference type="OrthoDB" id="9802617at2"/>
<dbReference type="Pfam" id="PF00410">
    <property type="entry name" value="Ribosomal_S8"/>
    <property type="match status" value="1"/>
</dbReference>
<evidence type="ECO:0000256" key="4">
    <source>
        <dbReference type="ARBA" id="ARBA00022980"/>
    </source>
</evidence>
<dbReference type="GO" id="GO:0006412">
    <property type="term" value="P:translation"/>
    <property type="evidence" value="ECO:0007669"/>
    <property type="project" value="UniProtKB-UniRule"/>
</dbReference>
<evidence type="ECO:0000256" key="8">
    <source>
        <dbReference type="HAMAP-Rule" id="MF_01302"/>
    </source>
</evidence>
<dbReference type="HAMAP" id="MF_01302_B">
    <property type="entry name" value="Ribosomal_uS8_B"/>
    <property type="match status" value="1"/>
</dbReference>
<dbReference type="NCBIfam" id="NF001109">
    <property type="entry name" value="PRK00136.1"/>
    <property type="match status" value="1"/>
</dbReference>
<evidence type="ECO:0000256" key="7">
    <source>
        <dbReference type="ARBA" id="ARBA00046740"/>
    </source>
</evidence>
<evidence type="ECO:0000256" key="3">
    <source>
        <dbReference type="ARBA" id="ARBA00022884"/>
    </source>
</evidence>
<keyword evidence="4 8" id="KW-0689">Ribosomal protein</keyword>
<dbReference type="FunFam" id="3.30.1490.10:FF:000001">
    <property type="entry name" value="30S ribosomal protein S8"/>
    <property type="match status" value="1"/>
</dbReference>
<dbReference type="GO" id="GO:1990904">
    <property type="term" value="C:ribonucleoprotein complex"/>
    <property type="evidence" value="ECO:0007669"/>
    <property type="project" value="UniProtKB-KW"/>
</dbReference>
<dbReference type="GO" id="GO:0005737">
    <property type="term" value="C:cytoplasm"/>
    <property type="evidence" value="ECO:0007669"/>
    <property type="project" value="UniProtKB-ARBA"/>
</dbReference>
<gene>
    <name evidence="8 10" type="primary">rpsH</name>
    <name evidence="10" type="ORF">Cva_00617</name>
</gene>
<dbReference type="InterPro" id="IPR035987">
    <property type="entry name" value="Ribosomal_uS8_sf"/>
</dbReference>
<dbReference type="GO" id="GO:0005840">
    <property type="term" value="C:ribosome"/>
    <property type="evidence" value="ECO:0007669"/>
    <property type="project" value="UniProtKB-KW"/>
</dbReference>
<dbReference type="InterPro" id="IPR047863">
    <property type="entry name" value="Ribosomal_uS8_CS"/>
</dbReference>
<evidence type="ECO:0000256" key="6">
    <source>
        <dbReference type="ARBA" id="ARBA00035258"/>
    </source>
</evidence>
<sequence length="132" mass="14863">MSFTDPIGDLITRIRNAQMLGRKIVKTPSSKMRSAVLEVLKREGYIKSYETKEINSSMRETEIELKYMDGVPVISEISRVSKPGRRVYEQIEKLAKVRNGLGISILSTSHGVLSDHEARQKNVGGEVLIKVF</sequence>
<dbReference type="SUPFAM" id="SSF56047">
    <property type="entry name" value="Ribosomal protein S8"/>
    <property type="match status" value="1"/>
</dbReference>
<dbReference type="InterPro" id="IPR000630">
    <property type="entry name" value="Ribosomal_uS8"/>
</dbReference>
<dbReference type="PANTHER" id="PTHR11758">
    <property type="entry name" value="40S RIBOSOMAL PROTEIN S15A"/>
    <property type="match status" value="1"/>
</dbReference>
<comment type="similarity">
    <text evidence="1 8 9">Belongs to the universal ribosomal protein uS8 family.</text>
</comment>
<comment type="subunit">
    <text evidence="7 8">Part of the 30S ribosomal subunit. Contacts proteins S5 and S12.</text>
</comment>
<organism evidence="10 11">
    <name type="scientific">Caedimonas varicaedens</name>
    <dbReference type="NCBI Taxonomy" id="1629334"/>
    <lineage>
        <taxon>Bacteria</taxon>
        <taxon>Pseudomonadati</taxon>
        <taxon>Pseudomonadota</taxon>
        <taxon>Alphaproteobacteria</taxon>
        <taxon>Holosporales</taxon>
        <taxon>Caedimonadaceae</taxon>
        <taxon>Caedimonas</taxon>
    </lineage>
</organism>
<dbReference type="Gene3D" id="3.30.1370.30">
    <property type="match status" value="1"/>
</dbReference>